<dbReference type="Pfam" id="PF02653">
    <property type="entry name" value="BPD_transp_2"/>
    <property type="match status" value="1"/>
</dbReference>
<protein>
    <submittedName>
        <fullName evidence="7">Branched-chain amino acid transport system permease protein</fullName>
    </submittedName>
</protein>
<evidence type="ECO:0000256" key="6">
    <source>
        <dbReference type="SAM" id="Phobius"/>
    </source>
</evidence>
<keyword evidence="3 6" id="KW-0812">Transmembrane</keyword>
<dbReference type="RefSeq" id="WP_074646275.1">
    <property type="nucleotide sequence ID" value="NZ_FNBL01000010.1"/>
</dbReference>
<dbReference type="Proteomes" id="UP000182284">
    <property type="component" value="Unassembled WGS sequence"/>
</dbReference>
<keyword evidence="5 6" id="KW-0472">Membrane</keyword>
<keyword evidence="2" id="KW-1003">Cell membrane</keyword>
<evidence type="ECO:0000313" key="7">
    <source>
        <dbReference type="EMBL" id="SDG03142.1"/>
    </source>
</evidence>
<reference evidence="7 8" key="1">
    <citation type="submission" date="2016-10" db="EMBL/GenBank/DDBJ databases">
        <authorList>
            <person name="de Groot N.N."/>
        </authorList>
    </citation>
    <scope>NUCLEOTIDE SEQUENCE [LARGE SCALE GENOMIC DNA]</scope>
    <source>
        <strain evidence="7 8">DSM 27375</strain>
    </source>
</reference>
<dbReference type="PANTHER" id="PTHR30482:SF17">
    <property type="entry name" value="ABC TRANSPORTER ATP-BINDING PROTEIN"/>
    <property type="match status" value="1"/>
</dbReference>
<comment type="subcellular location">
    <subcellularLocation>
        <location evidence="1">Cell membrane</location>
        <topology evidence="1">Multi-pass membrane protein</topology>
    </subcellularLocation>
</comment>
<name>A0A1G7QXB7_9RHOB</name>
<dbReference type="GO" id="GO:0005886">
    <property type="term" value="C:plasma membrane"/>
    <property type="evidence" value="ECO:0007669"/>
    <property type="project" value="UniProtKB-SubCell"/>
</dbReference>
<evidence type="ECO:0000256" key="2">
    <source>
        <dbReference type="ARBA" id="ARBA00022475"/>
    </source>
</evidence>
<accession>A0A1G7QXB7</accession>
<dbReference type="CDD" id="cd06581">
    <property type="entry name" value="TM_PBP1_LivM_like"/>
    <property type="match status" value="1"/>
</dbReference>
<feature type="transmembrane region" description="Helical" evidence="6">
    <location>
        <begin position="211"/>
        <end position="230"/>
    </location>
</feature>
<dbReference type="InterPro" id="IPR043428">
    <property type="entry name" value="LivM-like"/>
</dbReference>
<proteinExistence type="predicted"/>
<feature type="transmembrane region" description="Helical" evidence="6">
    <location>
        <begin position="242"/>
        <end position="262"/>
    </location>
</feature>
<evidence type="ECO:0000256" key="3">
    <source>
        <dbReference type="ARBA" id="ARBA00022692"/>
    </source>
</evidence>
<gene>
    <name evidence="7" type="ORF">SAMN04488117_110112</name>
</gene>
<dbReference type="EMBL" id="FNBL01000010">
    <property type="protein sequence ID" value="SDG03142.1"/>
    <property type="molecule type" value="Genomic_DNA"/>
</dbReference>
<feature type="transmembrane region" description="Helical" evidence="6">
    <location>
        <begin position="162"/>
        <end position="181"/>
    </location>
</feature>
<feature type="transmembrane region" description="Helical" evidence="6">
    <location>
        <begin position="57"/>
        <end position="77"/>
    </location>
</feature>
<dbReference type="InterPro" id="IPR001851">
    <property type="entry name" value="ABC_transp_permease"/>
</dbReference>
<evidence type="ECO:0000256" key="5">
    <source>
        <dbReference type="ARBA" id="ARBA00023136"/>
    </source>
</evidence>
<feature type="transmembrane region" description="Helical" evidence="6">
    <location>
        <begin position="6"/>
        <end position="27"/>
    </location>
</feature>
<keyword evidence="4 6" id="KW-1133">Transmembrane helix</keyword>
<dbReference type="GO" id="GO:0015658">
    <property type="term" value="F:branched-chain amino acid transmembrane transporter activity"/>
    <property type="evidence" value="ECO:0007669"/>
    <property type="project" value="InterPro"/>
</dbReference>
<organism evidence="7 8">
    <name type="scientific">Celeribacter baekdonensis</name>
    <dbReference type="NCBI Taxonomy" id="875171"/>
    <lineage>
        <taxon>Bacteria</taxon>
        <taxon>Pseudomonadati</taxon>
        <taxon>Pseudomonadota</taxon>
        <taxon>Alphaproteobacteria</taxon>
        <taxon>Rhodobacterales</taxon>
        <taxon>Roseobacteraceae</taxon>
        <taxon>Celeribacter</taxon>
    </lineage>
</organism>
<sequence>MTSGLVLFGRIALALGLIGLCAAPVLFSPAMLVLLTQALTMLTLAMLWNLVAGYGNVMVIGQHAFVGIGAYAFYGFAMLAGWHMAVALSAAMAVTLVCGIAVYAMLYRLRTAYLAVGSWVVAETLMLIASRLPGFGGGSGASLPTSLLRSLGVRAPERLSTIYILVLGMAVLAFGLIWALMRSRIGLGLAALRDSEEGAAVAGVNTRLVRAASFILAAPMVGLVGVLITLQKGRISHVASFSMLDWTIYVLFIVVIGGLGSLEGPIIGTLVFFLLREVLQDYGTLYLITLGAISIVVVLFAPKGLWGLARRKLGCDLIPLTHDPKTGDLR</sequence>
<dbReference type="PANTHER" id="PTHR30482">
    <property type="entry name" value="HIGH-AFFINITY BRANCHED-CHAIN AMINO ACID TRANSPORT SYSTEM PERMEASE"/>
    <property type="match status" value="1"/>
</dbReference>
<evidence type="ECO:0000256" key="1">
    <source>
        <dbReference type="ARBA" id="ARBA00004651"/>
    </source>
</evidence>
<evidence type="ECO:0000313" key="8">
    <source>
        <dbReference type="Proteomes" id="UP000182284"/>
    </source>
</evidence>
<evidence type="ECO:0000256" key="4">
    <source>
        <dbReference type="ARBA" id="ARBA00022989"/>
    </source>
</evidence>
<feature type="transmembrane region" description="Helical" evidence="6">
    <location>
        <begin position="32"/>
        <end position="51"/>
    </location>
</feature>
<dbReference type="OrthoDB" id="9814461at2"/>
<dbReference type="AlphaFoldDB" id="A0A1G7QXB7"/>
<feature type="transmembrane region" description="Helical" evidence="6">
    <location>
        <begin position="84"/>
        <end position="106"/>
    </location>
</feature>
<feature type="transmembrane region" description="Helical" evidence="6">
    <location>
        <begin position="282"/>
        <end position="302"/>
    </location>
</feature>